<dbReference type="EMBL" id="BAABHJ010000031">
    <property type="protein sequence ID" value="GAA4615999.1"/>
    <property type="molecule type" value="Genomic_DNA"/>
</dbReference>
<dbReference type="InterPro" id="IPR011663">
    <property type="entry name" value="UTRA"/>
</dbReference>
<evidence type="ECO:0000256" key="3">
    <source>
        <dbReference type="ARBA" id="ARBA00023163"/>
    </source>
</evidence>
<dbReference type="InterPro" id="IPR036388">
    <property type="entry name" value="WH-like_DNA-bd_sf"/>
</dbReference>
<keyword evidence="1" id="KW-0805">Transcription regulation</keyword>
<evidence type="ECO:0000259" key="4">
    <source>
        <dbReference type="PROSITE" id="PS50949"/>
    </source>
</evidence>
<dbReference type="InterPro" id="IPR036390">
    <property type="entry name" value="WH_DNA-bd_sf"/>
</dbReference>
<dbReference type="PROSITE" id="PS50949">
    <property type="entry name" value="HTH_GNTR"/>
    <property type="match status" value="1"/>
</dbReference>
<dbReference type="InterPro" id="IPR050679">
    <property type="entry name" value="Bact_HTH_transcr_reg"/>
</dbReference>
<organism evidence="5 6">
    <name type="scientific">Actinoallomurus liliacearum</name>
    <dbReference type="NCBI Taxonomy" id="1080073"/>
    <lineage>
        <taxon>Bacteria</taxon>
        <taxon>Bacillati</taxon>
        <taxon>Actinomycetota</taxon>
        <taxon>Actinomycetes</taxon>
        <taxon>Streptosporangiales</taxon>
        <taxon>Thermomonosporaceae</taxon>
        <taxon>Actinoallomurus</taxon>
    </lineage>
</organism>
<evidence type="ECO:0000313" key="5">
    <source>
        <dbReference type="EMBL" id="GAA4615999.1"/>
    </source>
</evidence>
<reference evidence="6" key="1">
    <citation type="journal article" date="2019" name="Int. J. Syst. Evol. Microbiol.">
        <title>The Global Catalogue of Microorganisms (GCM) 10K type strain sequencing project: providing services to taxonomists for standard genome sequencing and annotation.</title>
        <authorList>
            <consortium name="The Broad Institute Genomics Platform"/>
            <consortium name="The Broad Institute Genome Sequencing Center for Infectious Disease"/>
            <person name="Wu L."/>
            <person name="Ma J."/>
        </authorList>
    </citation>
    <scope>NUCLEOTIDE SEQUENCE [LARGE SCALE GENOMIC DNA]</scope>
    <source>
        <strain evidence="6">JCM 17938</strain>
    </source>
</reference>
<dbReference type="SUPFAM" id="SSF46785">
    <property type="entry name" value="Winged helix' DNA-binding domain"/>
    <property type="match status" value="1"/>
</dbReference>
<keyword evidence="2" id="KW-0238">DNA-binding</keyword>
<dbReference type="Gene3D" id="3.40.1410.10">
    <property type="entry name" value="Chorismate lyase-like"/>
    <property type="match status" value="1"/>
</dbReference>
<evidence type="ECO:0000256" key="2">
    <source>
        <dbReference type="ARBA" id="ARBA00023125"/>
    </source>
</evidence>
<dbReference type="Proteomes" id="UP001500212">
    <property type="component" value="Unassembled WGS sequence"/>
</dbReference>
<dbReference type="Pfam" id="PF07702">
    <property type="entry name" value="UTRA"/>
    <property type="match status" value="1"/>
</dbReference>
<keyword evidence="3" id="KW-0804">Transcription</keyword>
<feature type="domain" description="HTH gntR-type" evidence="4">
    <location>
        <begin position="3"/>
        <end position="71"/>
    </location>
</feature>
<dbReference type="SUPFAM" id="SSF64288">
    <property type="entry name" value="Chorismate lyase-like"/>
    <property type="match status" value="1"/>
</dbReference>
<dbReference type="Pfam" id="PF00392">
    <property type="entry name" value="GntR"/>
    <property type="match status" value="1"/>
</dbReference>
<dbReference type="Gene3D" id="1.10.10.10">
    <property type="entry name" value="Winged helix-like DNA-binding domain superfamily/Winged helix DNA-binding domain"/>
    <property type="match status" value="1"/>
</dbReference>
<dbReference type="PANTHER" id="PTHR44846:SF17">
    <property type="entry name" value="GNTR-FAMILY TRANSCRIPTIONAL REGULATOR"/>
    <property type="match status" value="1"/>
</dbReference>
<comment type="caution">
    <text evidence="5">The sequence shown here is derived from an EMBL/GenBank/DDBJ whole genome shotgun (WGS) entry which is preliminary data.</text>
</comment>
<proteinExistence type="predicted"/>
<dbReference type="InterPro" id="IPR000524">
    <property type="entry name" value="Tscrpt_reg_HTH_GntR"/>
</dbReference>
<dbReference type="PANTHER" id="PTHR44846">
    <property type="entry name" value="MANNOSYL-D-GLYCERATE TRANSPORT/METABOLISM SYSTEM REPRESSOR MNGR-RELATED"/>
    <property type="match status" value="1"/>
</dbReference>
<evidence type="ECO:0000313" key="6">
    <source>
        <dbReference type="Proteomes" id="UP001500212"/>
    </source>
</evidence>
<dbReference type="CDD" id="cd07377">
    <property type="entry name" value="WHTH_GntR"/>
    <property type="match status" value="1"/>
</dbReference>
<keyword evidence="6" id="KW-1185">Reference proteome</keyword>
<accession>A0ABP8TXJ2</accession>
<protein>
    <submittedName>
        <fullName evidence="5">GntR family transcriptional regulator</fullName>
    </submittedName>
</protein>
<evidence type="ECO:0000256" key="1">
    <source>
        <dbReference type="ARBA" id="ARBA00023015"/>
    </source>
</evidence>
<name>A0ABP8TXJ2_9ACTN</name>
<dbReference type="RefSeq" id="WP_345364304.1">
    <property type="nucleotide sequence ID" value="NZ_BAABHJ010000031.1"/>
</dbReference>
<dbReference type="SMART" id="SM00345">
    <property type="entry name" value="HTH_GNTR"/>
    <property type="match status" value="1"/>
</dbReference>
<dbReference type="SMART" id="SM00866">
    <property type="entry name" value="UTRA"/>
    <property type="match status" value="1"/>
</dbReference>
<sequence length="255" mass="28802">MAEPKYHRVANVLRREIREGTLAPGDRVQAETDLAERFNVSLPTIRQAMSVLRTEGLIESRQGIGTFVKDQRRRQRRSRDRYGRARKDQKLLTADLRHEITFAGRSVAPDGIAELMTLPAGAEVVIRRRTLFDKRTGRPEEIGASYLPLSFAADTFLERPMVVPKALFLCVEDLSGKRYSHARDQWIVRPASPQESETLDIPANSPVLNVIHVACAEDGQVLEVSESTWPADRIMLVDEYEIDQEANEPEAPSEI</sequence>
<dbReference type="InterPro" id="IPR028978">
    <property type="entry name" value="Chorismate_lyase_/UTRA_dom_sf"/>
</dbReference>
<gene>
    <name evidence="5" type="ORF">GCM10023195_70890</name>
</gene>